<gene>
    <name evidence="1" type="ORF">DASC09_035310</name>
</gene>
<evidence type="ECO:0000313" key="2">
    <source>
        <dbReference type="Proteomes" id="UP001360560"/>
    </source>
</evidence>
<comment type="caution">
    <text evidence="1">The sequence shown here is derived from an EMBL/GenBank/DDBJ whole genome shotgun (WGS) entry which is preliminary data.</text>
</comment>
<dbReference type="AlphaFoldDB" id="A0AAV5QNC0"/>
<dbReference type="Proteomes" id="UP001360560">
    <property type="component" value="Unassembled WGS sequence"/>
</dbReference>
<reference evidence="1 2" key="1">
    <citation type="journal article" date="2023" name="Elife">
        <title>Identification of key yeast species and microbe-microbe interactions impacting larval growth of Drosophila in the wild.</title>
        <authorList>
            <person name="Mure A."/>
            <person name="Sugiura Y."/>
            <person name="Maeda R."/>
            <person name="Honda K."/>
            <person name="Sakurai N."/>
            <person name="Takahashi Y."/>
            <person name="Watada M."/>
            <person name="Katoh T."/>
            <person name="Gotoh A."/>
            <person name="Gotoh Y."/>
            <person name="Taniguchi I."/>
            <person name="Nakamura K."/>
            <person name="Hayashi T."/>
            <person name="Katayama T."/>
            <person name="Uemura T."/>
            <person name="Hattori Y."/>
        </authorList>
    </citation>
    <scope>NUCLEOTIDE SEQUENCE [LARGE SCALE GENOMIC DNA]</scope>
    <source>
        <strain evidence="1 2">SC-9</strain>
    </source>
</reference>
<protein>
    <recommendedName>
        <fullName evidence="3">DDE-1 domain-containing protein</fullName>
    </recommendedName>
</protein>
<dbReference type="EMBL" id="BTFZ01000011">
    <property type="protein sequence ID" value="GMM36206.1"/>
    <property type="molecule type" value="Genomic_DNA"/>
</dbReference>
<keyword evidence="2" id="KW-1185">Reference proteome</keyword>
<dbReference type="GeneID" id="90074181"/>
<proteinExistence type="predicted"/>
<evidence type="ECO:0008006" key="3">
    <source>
        <dbReference type="Google" id="ProtNLM"/>
    </source>
</evidence>
<dbReference type="RefSeq" id="XP_064853202.1">
    <property type="nucleotide sequence ID" value="XM_064997130.1"/>
</dbReference>
<accession>A0AAV5QNC0</accession>
<organism evidence="1 2">
    <name type="scientific">Saccharomycopsis crataegensis</name>
    <dbReference type="NCBI Taxonomy" id="43959"/>
    <lineage>
        <taxon>Eukaryota</taxon>
        <taxon>Fungi</taxon>
        <taxon>Dikarya</taxon>
        <taxon>Ascomycota</taxon>
        <taxon>Saccharomycotina</taxon>
        <taxon>Saccharomycetes</taxon>
        <taxon>Saccharomycopsidaceae</taxon>
        <taxon>Saccharomycopsis</taxon>
    </lineage>
</organism>
<sequence>MPSNFQIDALERTKKLYEHSLRSNSDIVVQQNLRQSSTKQPYICDQEQLKCFITTSNWSKVYFVKETAVRYQFVNSSTLSLFDNEDKELSTNSDVPFFKGDSYFLPLNNLLTMIYCSNLDGTDKRKSSFLGPIFNPKKIVESLDNNFNYYYSKTGWLSSAFFQKYLEEISNHIKSRYRHQGKNEPSIFMICYESHYHSLPDLSIPEN</sequence>
<name>A0AAV5QNC0_9ASCO</name>
<evidence type="ECO:0000313" key="1">
    <source>
        <dbReference type="EMBL" id="GMM36206.1"/>
    </source>
</evidence>